<feature type="region of interest" description="Disordered" evidence="1">
    <location>
        <begin position="250"/>
        <end position="285"/>
    </location>
</feature>
<evidence type="ECO:0000313" key="2">
    <source>
        <dbReference type="EMBL" id="NYJ17916.1"/>
    </source>
</evidence>
<reference evidence="2 3" key="1">
    <citation type="submission" date="2020-07" db="EMBL/GenBank/DDBJ databases">
        <title>Sequencing the genomes of 1000 actinobacteria strains.</title>
        <authorList>
            <person name="Klenk H.-P."/>
        </authorList>
    </citation>
    <scope>NUCLEOTIDE SEQUENCE [LARGE SCALE GENOMIC DNA]</scope>
    <source>
        <strain evidence="2 3">DSM 15664</strain>
    </source>
</reference>
<comment type="caution">
    <text evidence="2">The sequence shown here is derived from an EMBL/GenBank/DDBJ whole genome shotgun (WGS) entry which is preliminary data.</text>
</comment>
<evidence type="ECO:0000313" key="3">
    <source>
        <dbReference type="Proteomes" id="UP000560069"/>
    </source>
</evidence>
<dbReference type="Pfam" id="PF03747">
    <property type="entry name" value="ADP_ribosyl_GH"/>
    <property type="match status" value="1"/>
</dbReference>
<gene>
    <name evidence="2" type="ORF">HNR11_002450</name>
</gene>
<keyword evidence="3" id="KW-1185">Reference proteome</keyword>
<dbReference type="Proteomes" id="UP000560069">
    <property type="component" value="Unassembled WGS sequence"/>
</dbReference>
<proteinExistence type="predicted"/>
<sequence>METAEILISRFGPVLAAAVEPSTPRTSASPAASGNAAAEASAVALHAEVLHQMCTADGLLELLDWSRQGLGADPLACMWLGSLRWYRLITGSYPEQAPQPPARRLDQQLQQLRGQRRLTVRHGSGAISLRGLSQGQMSYPSAPAQPETTDDTALLRAVPIGLVPYIDASMRSTWTRQALSLTHGHPDLLEKAAALADLVHRLATDAAAPESPETSERERRAITAGLDDDVAAILERQLLAAAGMDAGAAPSAAAPWSGASTGGASSSAGSPLGRHDRVTDPATPDVYSVIGELARDWEEVTRAR</sequence>
<dbReference type="AlphaFoldDB" id="A0A7Z0J4C2"/>
<dbReference type="RefSeq" id="WP_179442639.1">
    <property type="nucleotide sequence ID" value="NZ_BAAALK010000002.1"/>
</dbReference>
<organism evidence="2 3">
    <name type="scientific">Nesterenkonia sandarakina</name>
    <dbReference type="NCBI Taxonomy" id="272918"/>
    <lineage>
        <taxon>Bacteria</taxon>
        <taxon>Bacillati</taxon>
        <taxon>Actinomycetota</taxon>
        <taxon>Actinomycetes</taxon>
        <taxon>Micrococcales</taxon>
        <taxon>Micrococcaceae</taxon>
        <taxon>Nesterenkonia</taxon>
    </lineage>
</organism>
<evidence type="ECO:0008006" key="4">
    <source>
        <dbReference type="Google" id="ProtNLM"/>
    </source>
</evidence>
<evidence type="ECO:0000256" key="1">
    <source>
        <dbReference type="SAM" id="MobiDB-lite"/>
    </source>
</evidence>
<dbReference type="InterPro" id="IPR036705">
    <property type="entry name" value="Ribosyl_crysJ1_sf"/>
</dbReference>
<protein>
    <recommendedName>
        <fullName evidence="4">ADP-ribosylglycohydrolase</fullName>
    </recommendedName>
</protein>
<accession>A0A7Z0J4C2</accession>
<dbReference type="EMBL" id="JACCFQ010000001">
    <property type="protein sequence ID" value="NYJ17916.1"/>
    <property type="molecule type" value="Genomic_DNA"/>
</dbReference>
<dbReference type="Gene3D" id="1.10.4080.10">
    <property type="entry name" value="ADP-ribosylation/Crystallin J1"/>
    <property type="match status" value="1"/>
</dbReference>
<name>A0A7Z0J4C2_9MICC</name>
<dbReference type="InterPro" id="IPR005502">
    <property type="entry name" value="Ribosyl_crysJ1"/>
</dbReference>
<feature type="compositionally biased region" description="Low complexity" evidence="1">
    <location>
        <begin position="250"/>
        <end position="272"/>
    </location>
</feature>
<dbReference type="SUPFAM" id="SSF101478">
    <property type="entry name" value="ADP-ribosylglycohydrolase"/>
    <property type="match status" value="1"/>
</dbReference>